<evidence type="ECO:0000313" key="3">
    <source>
        <dbReference type="Proteomes" id="UP000645966"/>
    </source>
</evidence>
<accession>A0A934M7H0</accession>
<dbReference type="EMBL" id="JAEIOS010000012">
    <property type="protein sequence ID" value="MBI8989527.1"/>
    <property type="molecule type" value="Genomic_DNA"/>
</dbReference>
<dbReference type="RefSeq" id="WP_198738567.1">
    <property type="nucleotide sequence ID" value="NZ_JAEIOS010000012.1"/>
</dbReference>
<keyword evidence="3" id="KW-1185">Reference proteome</keyword>
<organism evidence="2 3">
    <name type="scientific">Corynebacterium meridianum</name>
    <dbReference type="NCBI Taxonomy" id="2765363"/>
    <lineage>
        <taxon>Bacteria</taxon>
        <taxon>Bacillati</taxon>
        <taxon>Actinomycetota</taxon>
        <taxon>Actinomycetes</taxon>
        <taxon>Mycobacteriales</taxon>
        <taxon>Corynebacteriaceae</taxon>
        <taxon>Corynebacterium</taxon>
    </lineage>
</organism>
<evidence type="ECO:0000259" key="1">
    <source>
        <dbReference type="Pfam" id="PF02514"/>
    </source>
</evidence>
<dbReference type="PANTHER" id="PTHR44119">
    <property type="entry name" value="MAGNESIUM-CHELATASE SUBUNIT CHLH, CHLOROPLASTIC"/>
    <property type="match status" value="1"/>
</dbReference>
<dbReference type="InterPro" id="IPR003672">
    <property type="entry name" value="CobN/Mg_chltase"/>
</dbReference>
<sequence>MTTTIVAWGFTGPALLTIGRAADELAREHHIRLIRVPLDDDLPPEADVVWVQGAMNPMLGERILAAVGERPLFSSPPVAQSLQIATAHGTGMGRPPRNPSPEARIALALRLVTPGRLVHAGRLSALVAGHTDVDPGPMPDDIPRGIFDTGGGPEHPVGTCGIIGTGLNVAAGDADYLHTIAHALNSLDVATHTWLGSPEDMPGDMKSRVDVWLNLTGFTACGNHGAPATDKGAALAEETDAQLLTPVPLQRGTLSDWRAEPGPVGLWPAAVSMNIAVPELEGATVPWVFMGRDADTNHLTPDDAAVARLAERVRRTIDLRRARPADRKVSVTIFGYDGDGTVGTAAQLDVFASLHALLRRLKEEGYTVEVPDTVEELTDILVGDGAGGARSQASELARWRATDYARVLGEHAARIDGPWGRLPGTVDTDGRDLIIRGARFGNVIVGVQPQFGDVSDPAELLMANDSTPSHSFAAYYLWLEHVFVHDVMLHFGTHGALEFMPGRQTGLAATDWPVLLTGSVPHHYLYVMANPGEGTIAKRRSAASLITYLTPPLADAGLYGALDELAELLDAHLSSGTGPGPVPEEIIDAALRADFTGEQAQDPAELRRELERVRRSPIALGLHTVGRPMEQRQTARSLELAATYLADTGEAERTAILADLEEKLQSNTELDALIRALAGGYTPPVVGGDPARRPDALPTGRNLHAIDPVSVPSASAVARGRKTAEQLIAAHVDAHGSHPESVAIVLWGIDNIKTGGEGLAQAFALLGVEPVAGPRGRVDTFRILSPEELGRPRVDVVCTLSGVCRDVLPQPVQLLDEAVRAVAALDEPDGLNPLAAHARAHAEEMDTTAVEAATRIFSAAAGSYGTGVNKLVQAGDWDDEEDLAEMYLTRMGHAWGIGADGTDAGAVLRKVLGTVDATFQNVDSAETSIAGIDHYFEFLGGVTSAITQLRGDAPASFVSQSWAADVNVGTLRDAMQLESRTRLLNPKWVEGQLAHGYAGVAQVRTRLENTFGMQATTGTVDGWVFDRAAENLLLDEDVRRRMQRANPAAVNSMTNRLLEAADRGLWDADPDTLDRLEDIADHLDGVLEGIEEM</sequence>
<proteinExistence type="predicted"/>
<protein>
    <submittedName>
        <fullName evidence="2">Cobaltochelatase subunit CobN</fullName>
    </submittedName>
</protein>
<gene>
    <name evidence="2" type="ORF">JDV75_07095</name>
</gene>
<dbReference type="PANTHER" id="PTHR44119:SF1">
    <property type="entry name" value="MAGNESIUM-CHELATASE SUBUNIT CHLH, CHLOROPLASTIC"/>
    <property type="match status" value="1"/>
</dbReference>
<dbReference type="CDD" id="cd10150">
    <property type="entry name" value="CobN_like"/>
    <property type="match status" value="1"/>
</dbReference>
<reference evidence="2" key="1">
    <citation type="submission" date="2020-12" db="EMBL/GenBank/DDBJ databases">
        <title>Genome public.</title>
        <authorList>
            <person name="Sun Q."/>
        </authorList>
    </citation>
    <scope>NUCLEOTIDE SEQUENCE</scope>
    <source>
        <strain evidence="2">CCM 8863</strain>
    </source>
</reference>
<comment type="caution">
    <text evidence="2">The sequence shown here is derived from an EMBL/GenBank/DDBJ whole genome shotgun (WGS) entry which is preliminary data.</text>
</comment>
<feature type="domain" description="CobN/magnesium chelatase" evidence="1">
    <location>
        <begin position="653"/>
        <end position="1072"/>
    </location>
</feature>
<name>A0A934M7H0_9CORY</name>
<evidence type="ECO:0000313" key="2">
    <source>
        <dbReference type="EMBL" id="MBI8989527.1"/>
    </source>
</evidence>
<dbReference type="AlphaFoldDB" id="A0A934M7H0"/>
<dbReference type="Pfam" id="PF02514">
    <property type="entry name" value="CobN-Mg_chel"/>
    <property type="match status" value="1"/>
</dbReference>
<dbReference type="Proteomes" id="UP000645966">
    <property type="component" value="Unassembled WGS sequence"/>
</dbReference>